<evidence type="ECO:0000256" key="6">
    <source>
        <dbReference type="RuleBase" id="RU004466"/>
    </source>
</evidence>
<protein>
    <recommendedName>
        <fullName evidence="9">Isoprenyl transferase</fullName>
    </recommendedName>
</protein>
<accession>A0A0A5GD76</accession>
<sequence>MGRIPYYTDDELMSVMEQSVRFRWGHSSLAEDAIRFIQFKQTEGFPFAPLTFLHFRMWSEETSEDLIEVCAAVELLLLALDIQDDVEDRDAPWKPWMEVGEARAMNASTALLMLAFDIIHGTSFQAEDKERAGHYLRSCVMNATQGQHDDLQQDFSDEAEILEMVARKSASLMNGACLVGMALAGVDVKEDVESYSRAFGVAAQLANDLHDVQRLDFYNDLVYKKYTLPIYHLMQEDTREADIVRSYYNGSMKKESFLDHKEQVYNWIQTSPSIMYVKVLKRNYLLQALERLSALEANETVKGEMWTRIEQL</sequence>
<evidence type="ECO:0000256" key="3">
    <source>
        <dbReference type="ARBA" id="ARBA00022679"/>
    </source>
</evidence>
<proteinExistence type="inferred from homology"/>
<dbReference type="SUPFAM" id="SSF48576">
    <property type="entry name" value="Terpenoid synthases"/>
    <property type="match status" value="1"/>
</dbReference>
<evidence type="ECO:0000313" key="8">
    <source>
        <dbReference type="Proteomes" id="UP000030528"/>
    </source>
</evidence>
<dbReference type="Proteomes" id="UP000030528">
    <property type="component" value="Unassembled WGS sequence"/>
</dbReference>
<keyword evidence="5" id="KW-0460">Magnesium</keyword>
<dbReference type="GO" id="GO:0004659">
    <property type="term" value="F:prenyltransferase activity"/>
    <property type="evidence" value="ECO:0007669"/>
    <property type="project" value="InterPro"/>
</dbReference>
<dbReference type="PANTHER" id="PTHR12001:SF69">
    <property type="entry name" value="ALL TRANS-POLYPRENYL-DIPHOSPHATE SYNTHASE PDSS1"/>
    <property type="match status" value="1"/>
</dbReference>
<keyword evidence="4" id="KW-0479">Metal-binding</keyword>
<reference evidence="7 8" key="1">
    <citation type="submission" date="2013-08" db="EMBL/GenBank/DDBJ databases">
        <authorList>
            <person name="Huang J."/>
            <person name="Wang G."/>
        </authorList>
    </citation>
    <scope>NUCLEOTIDE SEQUENCE [LARGE SCALE GENOMIC DNA]</scope>
    <source>
        <strain evidence="7 8">JSM 076056</strain>
    </source>
</reference>
<name>A0A0A5GD76_9BACI</name>
<evidence type="ECO:0000313" key="7">
    <source>
        <dbReference type="EMBL" id="KGX91171.1"/>
    </source>
</evidence>
<dbReference type="InterPro" id="IPR000092">
    <property type="entry name" value="Polyprenyl_synt"/>
</dbReference>
<gene>
    <name evidence="7" type="ORF">N781_05190</name>
</gene>
<comment type="cofactor">
    <cofactor evidence="1">
        <name>Mg(2+)</name>
        <dbReference type="ChEBI" id="CHEBI:18420"/>
    </cofactor>
</comment>
<dbReference type="CDD" id="cd00867">
    <property type="entry name" value="Trans_IPPS"/>
    <property type="match status" value="1"/>
</dbReference>
<dbReference type="STRING" id="1385510.GCA_000425205_02619"/>
<dbReference type="SFLD" id="SFLDG01211">
    <property type="entry name" value="Competence_Regulatory_Protein"/>
    <property type="match status" value="1"/>
</dbReference>
<dbReference type="eggNOG" id="COG0142">
    <property type="taxonomic scope" value="Bacteria"/>
</dbReference>
<evidence type="ECO:0000256" key="4">
    <source>
        <dbReference type="ARBA" id="ARBA00022723"/>
    </source>
</evidence>
<comment type="similarity">
    <text evidence="2 6">Belongs to the FPP/GGPP synthase family.</text>
</comment>
<dbReference type="PANTHER" id="PTHR12001">
    <property type="entry name" value="GERANYLGERANYL PYROPHOSPHATE SYNTHASE"/>
    <property type="match status" value="1"/>
</dbReference>
<dbReference type="Gene3D" id="1.10.600.10">
    <property type="entry name" value="Farnesyl Diphosphate Synthase"/>
    <property type="match status" value="1"/>
</dbReference>
<dbReference type="GO" id="GO:0046872">
    <property type="term" value="F:metal ion binding"/>
    <property type="evidence" value="ECO:0007669"/>
    <property type="project" value="UniProtKB-KW"/>
</dbReference>
<comment type="caution">
    <text evidence="7">The sequence shown here is derived from an EMBL/GenBank/DDBJ whole genome shotgun (WGS) entry which is preliminary data.</text>
</comment>
<organism evidence="7 8">
    <name type="scientific">Pontibacillus halophilus JSM 076056 = DSM 19796</name>
    <dbReference type="NCBI Taxonomy" id="1385510"/>
    <lineage>
        <taxon>Bacteria</taxon>
        <taxon>Bacillati</taxon>
        <taxon>Bacillota</taxon>
        <taxon>Bacilli</taxon>
        <taxon>Bacillales</taxon>
        <taxon>Bacillaceae</taxon>
        <taxon>Pontibacillus</taxon>
    </lineage>
</organism>
<dbReference type="RefSeq" id="WP_026800940.1">
    <property type="nucleotide sequence ID" value="NZ_AULI01000011.1"/>
</dbReference>
<evidence type="ECO:0008006" key="9">
    <source>
        <dbReference type="Google" id="ProtNLM"/>
    </source>
</evidence>
<dbReference type="SFLD" id="SFLDS00005">
    <property type="entry name" value="Isoprenoid_Synthase_Type_I"/>
    <property type="match status" value="1"/>
</dbReference>
<dbReference type="AlphaFoldDB" id="A0A0A5GD76"/>
<dbReference type="InterPro" id="IPR008949">
    <property type="entry name" value="Isoprenoid_synthase_dom_sf"/>
</dbReference>
<keyword evidence="8" id="KW-1185">Reference proteome</keyword>
<keyword evidence="3 6" id="KW-0808">Transferase</keyword>
<dbReference type="Pfam" id="PF00348">
    <property type="entry name" value="polyprenyl_synt"/>
    <property type="match status" value="1"/>
</dbReference>
<dbReference type="EMBL" id="AVPE01000011">
    <property type="protein sequence ID" value="KGX91171.1"/>
    <property type="molecule type" value="Genomic_DNA"/>
</dbReference>
<evidence type="ECO:0000256" key="1">
    <source>
        <dbReference type="ARBA" id="ARBA00001946"/>
    </source>
</evidence>
<dbReference type="GO" id="GO:0008299">
    <property type="term" value="P:isoprenoid biosynthetic process"/>
    <property type="evidence" value="ECO:0007669"/>
    <property type="project" value="InterPro"/>
</dbReference>
<evidence type="ECO:0000256" key="5">
    <source>
        <dbReference type="ARBA" id="ARBA00022842"/>
    </source>
</evidence>
<dbReference type="InterPro" id="IPR033965">
    <property type="entry name" value="ComQ"/>
</dbReference>
<evidence type="ECO:0000256" key="2">
    <source>
        <dbReference type="ARBA" id="ARBA00006706"/>
    </source>
</evidence>